<proteinExistence type="predicted"/>
<evidence type="ECO:0000259" key="1">
    <source>
        <dbReference type="PROSITE" id="PS51704"/>
    </source>
</evidence>
<dbReference type="InterPro" id="IPR030395">
    <property type="entry name" value="GP_PDE_dom"/>
</dbReference>
<dbReference type="Gene3D" id="3.20.20.190">
    <property type="entry name" value="Phosphatidylinositol (PI) phosphodiesterase"/>
    <property type="match status" value="1"/>
</dbReference>
<dbReference type="Pfam" id="PF03009">
    <property type="entry name" value="GDPD"/>
    <property type="match status" value="1"/>
</dbReference>
<dbReference type="PANTHER" id="PTHR43805">
    <property type="entry name" value="GLYCEROPHOSPHORYL DIESTER PHOSPHODIESTERASE"/>
    <property type="match status" value="1"/>
</dbReference>
<dbReference type="SUPFAM" id="SSF51695">
    <property type="entry name" value="PLC-like phosphodiesterases"/>
    <property type="match status" value="1"/>
</dbReference>
<dbReference type="PROSITE" id="PS51704">
    <property type="entry name" value="GP_PDE"/>
    <property type="match status" value="1"/>
</dbReference>
<sequence length="258" mass="28558">MVASHPYLDNTAPIAFAHRGGTSAAPENTLRAFENAVSLGYRYVETDVHATRDGVLVAFHDNDLQRTCGKPWKIAETDWDTLSTARINGTEPIPLLQDLLSTWPELRVNIDCKSDSAVQPLIDTLRESKSLDRVCVGSFSDKRLRHIREVFGQSLCTSMGPQEVVRLVASSTMGLPISPSRHARIAQVPVRQGPIPVVTRRSIKRAHQLGLQIHVWTIDDPQQISNLLDIGVDGIMSDDTTALKDVFSARNILESFNK</sequence>
<protein>
    <submittedName>
        <fullName evidence="2">Unannotated protein</fullName>
    </submittedName>
</protein>
<dbReference type="AlphaFoldDB" id="A0A6J6AIA4"/>
<dbReference type="CDD" id="cd08561">
    <property type="entry name" value="GDPD_cytoplasmic_ScUgpQ2_like"/>
    <property type="match status" value="1"/>
</dbReference>
<gene>
    <name evidence="2" type="ORF">UFOPK4179_01314</name>
</gene>
<dbReference type="PANTHER" id="PTHR43805:SF1">
    <property type="entry name" value="GP-PDE DOMAIN-CONTAINING PROTEIN"/>
    <property type="match status" value="1"/>
</dbReference>
<feature type="domain" description="GP-PDE" evidence="1">
    <location>
        <begin position="13"/>
        <end position="247"/>
    </location>
</feature>
<dbReference type="EMBL" id="CAETWZ010000176">
    <property type="protein sequence ID" value="CAB4368511.1"/>
    <property type="molecule type" value="Genomic_DNA"/>
</dbReference>
<dbReference type="InterPro" id="IPR017946">
    <property type="entry name" value="PLC-like_Pdiesterase_TIM-brl"/>
</dbReference>
<organism evidence="2">
    <name type="scientific">freshwater metagenome</name>
    <dbReference type="NCBI Taxonomy" id="449393"/>
    <lineage>
        <taxon>unclassified sequences</taxon>
        <taxon>metagenomes</taxon>
        <taxon>ecological metagenomes</taxon>
    </lineage>
</organism>
<dbReference type="GO" id="GO:0008081">
    <property type="term" value="F:phosphoric diester hydrolase activity"/>
    <property type="evidence" value="ECO:0007669"/>
    <property type="project" value="InterPro"/>
</dbReference>
<reference evidence="2" key="1">
    <citation type="submission" date="2020-05" db="EMBL/GenBank/DDBJ databases">
        <authorList>
            <person name="Chiriac C."/>
            <person name="Salcher M."/>
            <person name="Ghai R."/>
            <person name="Kavagutti S V."/>
        </authorList>
    </citation>
    <scope>NUCLEOTIDE SEQUENCE</scope>
</reference>
<accession>A0A6J6AIA4</accession>
<evidence type="ECO:0000313" key="2">
    <source>
        <dbReference type="EMBL" id="CAB4368511.1"/>
    </source>
</evidence>
<name>A0A6J6AIA4_9ZZZZ</name>
<dbReference type="GO" id="GO:0006629">
    <property type="term" value="P:lipid metabolic process"/>
    <property type="evidence" value="ECO:0007669"/>
    <property type="project" value="InterPro"/>
</dbReference>